<feature type="region of interest" description="Disordered" evidence="1">
    <location>
        <begin position="1"/>
        <end position="28"/>
    </location>
</feature>
<reference evidence="3 4" key="1">
    <citation type="journal article" date="2020" name="Nat. Food">
        <title>A phased Vanilla planifolia genome enables genetic improvement of flavour and production.</title>
        <authorList>
            <person name="Hasing T."/>
            <person name="Tang H."/>
            <person name="Brym M."/>
            <person name="Khazi F."/>
            <person name="Huang T."/>
            <person name="Chambers A.H."/>
        </authorList>
    </citation>
    <scope>NUCLEOTIDE SEQUENCE [LARGE SCALE GENOMIC DNA]</scope>
    <source>
        <tissue evidence="3">Leaf</tissue>
    </source>
</reference>
<dbReference type="InterPro" id="IPR045880">
    <property type="entry name" value="ZCF37"/>
</dbReference>
<keyword evidence="4" id="KW-1185">Reference proteome</keyword>
<dbReference type="EMBL" id="JADCNL010000002">
    <property type="protein sequence ID" value="KAG0492674.1"/>
    <property type="molecule type" value="Genomic_DNA"/>
</dbReference>
<dbReference type="PANTHER" id="PTHR35275:SF1">
    <property type="entry name" value="OS07G0585900 PROTEIN"/>
    <property type="match status" value="1"/>
</dbReference>
<feature type="region of interest" description="Disordered" evidence="1">
    <location>
        <begin position="82"/>
        <end position="110"/>
    </location>
</feature>
<comment type="caution">
    <text evidence="3">The sequence shown here is derived from an EMBL/GenBank/DDBJ whole genome shotgun (WGS) entry which is preliminary data.</text>
</comment>
<feature type="compositionally biased region" description="Polar residues" evidence="1">
    <location>
        <begin position="16"/>
        <end position="26"/>
    </location>
</feature>
<feature type="transmembrane region" description="Helical" evidence="2">
    <location>
        <begin position="121"/>
        <end position="152"/>
    </location>
</feature>
<sequence>MDDASPASRPKKKQSCRSNKGKSGNPYSARGLDKFYSVVSELEAKRERILARAGSSGAPMVRFMYTNSRNWIPIIVRRGQEKRNDAAKSPAPTRKANTREAERGAAVPAKREKKRTWRPSYYIPVALVLTLLCLAVLGRVFAICCTSAWWFVVPRLRGGEEGSSGAGRRIPLVQWKESDNRRGIRSGC</sequence>
<gene>
    <name evidence="3" type="ORF">HPP92_006072</name>
</gene>
<dbReference type="OrthoDB" id="2498029at2759"/>
<dbReference type="AlphaFoldDB" id="A0A835RNZ8"/>
<accession>A0A835RNZ8</accession>
<keyword evidence="2" id="KW-0812">Transmembrane</keyword>
<evidence type="ECO:0000313" key="3">
    <source>
        <dbReference type="EMBL" id="KAG0492674.1"/>
    </source>
</evidence>
<keyword evidence="2" id="KW-1133">Transmembrane helix</keyword>
<dbReference type="Proteomes" id="UP000636800">
    <property type="component" value="Chromosome 2"/>
</dbReference>
<keyword evidence="2" id="KW-0472">Membrane</keyword>
<evidence type="ECO:0000256" key="2">
    <source>
        <dbReference type="SAM" id="Phobius"/>
    </source>
</evidence>
<evidence type="ECO:0000256" key="1">
    <source>
        <dbReference type="SAM" id="MobiDB-lite"/>
    </source>
</evidence>
<evidence type="ECO:0000313" key="4">
    <source>
        <dbReference type="Proteomes" id="UP000636800"/>
    </source>
</evidence>
<name>A0A835RNZ8_VANPL</name>
<dbReference type="PANTHER" id="PTHR35275">
    <property type="entry name" value="ZCF37"/>
    <property type="match status" value="1"/>
</dbReference>
<proteinExistence type="predicted"/>
<organism evidence="3 4">
    <name type="scientific">Vanilla planifolia</name>
    <name type="common">Vanilla</name>
    <dbReference type="NCBI Taxonomy" id="51239"/>
    <lineage>
        <taxon>Eukaryota</taxon>
        <taxon>Viridiplantae</taxon>
        <taxon>Streptophyta</taxon>
        <taxon>Embryophyta</taxon>
        <taxon>Tracheophyta</taxon>
        <taxon>Spermatophyta</taxon>
        <taxon>Magnoliopsida</taxon>
        <taxon>Liliopsida</taxon>
        <taxon>Asparagales</taxon>
        <taxon>Orchidaceae</taxon>
        <taxon>Vanilloideae</taxon>
        <taxon>Vanilleae</taxon>
        <taxon>Vanilla</taxon>
    </lineage>
</organism>
<protein>
    <submittedName>
        <fullName evidence="3">Uncharacterized protein</fullName>
    </submittedName>
</protein>